<keyword evidence="1" id="KW-0812">Transmembrane</keyword>
<keyword evidence="1" id="KW-1133">Transmembrane helix</keyword>
<feature type="chain" id="PRO_5013910085" description="Immunoglobulin subtype domain-containing protein" evidence="2">
    <location>
        <begin position="27"/>
        <end position="244"/>
    </location>
</feature>
<dbReference type="AlphaFoldDB" id="A0A2G9S1A6"/>
<accession>A0A2G9S1A6</accession>
<dbReference type="EMBL" id="KV929814">
    <property type="protein sequence ID" value="PIO33835.1"/>
    <property type="molecule type" value="Genomic_DNA"/>
</dbReference>
<organism evidence="3 4">
    <name type="scientific">Aquarana catesbeiana</name>
    <name type="common">American bullfrog</name>
    <name type="synonym">Rana catesbeiana</name>
    <dbReference type="NCBI Taxonomy" id="8400"/>
    <lineage>
        <taxon>Eukaryota</taxon>
        <taxon>Metazoa</taxon>
        <taxon>Chordata</taxon>
        <taxon>Craniata</taxon>
        <taxon>Vertebrata</taxon>
        <taxon>Euteleostomi</taxon>
        <taxon>Amphibia</taxon>
        <taxon>Batrachia</taxon>
        <taxon>Anura</taxon>
        <taxon>Neobatrachia</taxon>
        <taxon>Ranoidea</taxon>
        <taxon>Ranidae</taxon>
        <taxon>Aquarana</taxon>
    </lineage>
</organism>
<keyword evidence="1" id="KW-0472">Membrane</keyword>
<dbReference type="OrthoDB" id="9878898at2759"/>
<sequence length="244" mass="27572">MPETKENMDILVTLGFALLLHSCTEGCTEVPSLSLSLFIGISQFNHSALRCQLCLDWTIHTPQEYTFTYFLNEHLVQITKKQDTKALYYLSNKKNIYGSWECKVEQYPSLRAVYYIGPQTSAPPASEDSASKEETSVPAFIVPSRLIITIVTAVLLLIILIILTAITSSCCLLRICRKTSNLHHRPRERQRSDNFPLTENLNRGTTDLNIDTSTEVSYVELEISQKPPSQKLLNPHSTVYATIM</sequence>
<keyword evidence="2" id="KW-0732">Signal</keyword>
<proteinExistence type="predicted"/>
<reference evidence="4" key="1">
    <citation type="journal article" date="2017" name="Nat. Commun.">
        <title>The North American bullfrog draft genome provides insight into hormonal regulation of long noncoding RNA.</title>
        <authorList>
            <person name="Hammond S.A."/>
            <person name="Warren R.L."/>
            <person name="Vandervalk B.P."/>
            <person name="Kucuk E."/>
            <person name="Khan H."/>
            <person name="Gibb E.A."/>
            <person name="Pandoh P."/>
            <person name="Kirk H."/>
            <person name="Zhao Y."/>
            <person name="Jones M."/>
            <person name="Mungall A.J."/>
            <person name="Coope R."/>
            <person name="Pleasance S."/>
            <person name="Moore R.A."/>
            <person name="Holt R.A."/>
            <person name="Round J.M."/>
            <person name="Ohora S."/>
            <person name="Walle B.V."/>
            <person name="Veldhoen N."/>
            <person name="Helbing C.C."/>
            <person name="Birol I."/>
        </authorList>
    </citation>
    <scope>NUCLEOTIDE SEQUENCE [LARGE SCALE GENOMIC DNA]</scope>
</reference>
<evidence type="ECO:0000256" key="1">
    <source>
        <dbReference type="SAM" id="Phobius"/>
    </source>
</evidence>
<feature type="signal peptide" evidence="2">
    <location>
        <begin position="1"/>
        <end position="26"/>
    </location>
</feature>
<dbReference type="Proteomes" id="UP000228934">
    <property type="component" value="Unassembled WGS sequence"/>
</dbReference>
<evidence type="ECO:0000313" key="4">
    <source>
        <dbReference type="Proteomes" id="UP000228934"/>
    </source>
</evidence>
<feature type="transmembrane region" description="Helical" evidence="1">
    <location>
        <begin position="146"/>
        <end position="175"/>
    </location>
</feature>
<evidence type="ECO:0000256" key="2">
    <source>
        <dbReference type="SAM" id="SignalP"/>
    </source>
</evidence>
<keyword evidence="4" id="KW-1185">Reference proteome</keyword>
<evidence type="ECO:0008006" key="5">
    <source>
        <dbReference type="Google" id="ProtNLM"/>
    </source>
</evidence>
<protein>
    <recommendedName>
        <fullName evidence="5">Immunoglobulin subtype domain-containing protein</fullName>
    </recommendedName>
</protein>
<name>A0A2G9S1A6_AQUCT</name>
<gene>
    <name evidence="3" type="ORF">AB205_0185370</name>
</gene>
<evidence type="ECO:0000313" key="3">
    <source>
        <dbReference type="EMBL" id="PIO33835.1"/>
    </source>
</evidence>